<name>A0A2K9DIZ6_9MICO</name>
<organism evidence="1 2">
    <name type="scientific">Microbacterium hominis</name>
    <dbReference type="NCBI Taxonomy" id="162426"/>
    <lineage>
        <taxon>Bacteria</taxon>
        <taxon>Bacillati</taxon>
        <taxon>Actinomycetota</taxon>
        <taxon>Actinomycetes</taxon>
        <taxon>Micrococcales</taxon>
        <taxon>Microbacteriaceae</taxon>
        <taxon>Microbacterium</taxon>
    </lineage>
</organism>
<accession>A0A2K9DIZ6</accession>
<reference evidence="1 2" key="1">
    <citation type="submission" date="2017-12" db="EMBL/GenBank/DDBJ databases">
        <title>Isolation and characterization of estrogens degradatiion strain Microbacterium hominis SJTG1.</title>
        <authorList>
            <person name="Xiong W."/>
            <person name="Yin C."/>
            <person name="Zheng D."/>
            <person name="Liang R."/>
        </authorList>
    </citation>
    <scope>NUCLEOTIDE SEQUENCE [LARGE SCALE GENOMIC DNA]</scope>
    <source>
        <strain evidence="1 2">SJTG1</strain>
    </source>
</reference>
<gene>
    <name evidence="1" type="ORF">CXR34_08255</name>
</gene>
<evidence type="ECO:0000313" key="1">
    <source>
        <dbReference type="EMBL" id="AUG29457.1"/>
    </source>
</evidence>
<sequence length="125" mass="14013">MSEKNSYVVVSVKLPVDIYQVLDRKAKASDISVGALLSAFIVASIKASLGDAAKFVVRTIHPKRVRQEGRRAYVRVRDEDVPEMRAMVQEKASPDRIAERFGISRASALNWRRKILDEDQLTDAA</sequence>
<dbReference type="EMBL" id="CP025299">
    <property type="protein sequence ID" value="AUG29457.1"/>
    <property type="molecule type" value="Genomic_DNA"/>
</dbReference>
<dbReference type="KEGG" id="mhos:CXR34_08255"/>
<proteinExistence type="predicted"/>
<protein>
    <submittedName>
        <fullName evidence="1">Uncharacterized protein</fullName>
    </submittedName>
</protein>
<dbReference type="RefSeq" id="WP_016464853.1">
    <property type="nucleotide sequence ID" value="NZ_CP025299.1"/>
</dbReference>
<evidence type="ECO:0000313" key="2">
    <source>
        <dbReference type="Proteomes" id="UP000233276"/>
    </source>
</evidence>
<dbReference type="AlphaFoldDB" id="A0A2K9DIZ6"/>
<dbReference type="Proteomes" id="UP000233276">
    <property type="component" value="Chromosome"/>
</dbReference>